<evidence type="ECO:0000313" key="3">
    <source>
        <dbReference type="Proteomes" id="UP000026682"/>
    </source>
</evidence>
<proteinExistence type="inferred from homology"/>
<dbReference type="STRING" id="35814.BBB42_09640"/>
<dbReference type="GeneID" id="93119910"/>
<reference evidence="2 3" key="1">
    <citation type="submission" date="2014-03" db="EMBL/GenBank/DDBJ databases">
        <title>Genome sequence of Bordetella holmseii.</title>
        <authorList>
            <person name="Harvill E."/>
            <person name="Goodfield L.L."/>
            <person name="Ivanov Y."/>
            <person name="Meyer J.A."/>
            <person name="Newth C."/>
            <person name="Cassiday P."/>
            <person name="Tondella M.L."/>
            <person name="Liao P."/>
            <person name="Zimmerman J."/>
            <person name="Meert K."/>
            <person name="Wessel D."/>
            <person name="Berger J."/>
            <person name="Dean J.M."/>
            <person name="Holubkov R."/>
            <person name="Burr J."/>
            <person name="Liu T."/>
            <person name="Brinkac L.M."/>
            <person name="Sanka R."/>
            <person name="Kim M."/>
            <person name="Losada L."/>
        </authorList>
    </citation>
    <scope>NUCLEOTIDE SEQUENCE [LARGE SCALE GENOMIC DNA]</scope>
    <source>
        <strain evidence="2 3">CDC-H585-BH</strain>
    </source>
</reference>
<dbReference type="EMBL" id="JFZZ01000130">
    <property type="protein sequence ID" value="KAK87787.1"/>
    <property type="molecule type" value="Genomic_DNA"/>
</dbReference>
<dbReference type="Gene3D" id="3.40.1690.10">
    <property type="entry name" value="secretion proteins EscU"/>
    <property type="match status" value="1"/>
</dbReference>
<dbReference type="GO" id="GO:0005886">
    <property type="term" value="C:plasma membrane"/>
    <property type="evidence" value="ECO:0007669"/>
    <property type="project" value="TreeGrafter"/>
</dbReference>
<dbReference type="Proteomes" id="UP000026682">
    <property type="component" value="Unassembled WGS sequence"/>
</dbReference>
<dbReference type="GO" id="GO:0009306">
    <property type="term" value="P:protein secretion"/>
    <property type="evidence" value="ECO:0007669"/>
    <property type="project" value="InterPro"/>
</dbReference>
<protein>
    <submittedName>
        <fullName evidence="2">Putative FlhB domain protein</fullName>
    </submittedName>
</protein>
<dbReference type="InterPro" id="IPR029025">
    <property type="entry name" value="T3SS_substrate_exporter_C"/>
</dbReference>
<dbReference type="PANTHER" id="PTHR30531:SF12">
    <property type="entry name" value="FLAGELLAR BIOSYNTHETIC PROTEIN FLHB"/>
    <property type="match status" value="1"/>
</dbReference>
<dbReference type="Pfam" id="PF01312">
    <property type="entry name" value="Bac_export_2"/>
    <property type="match status" value="1"/>
</dbReference>
<comment type="caution">
    <text evidence="2">The sequence shown here is derived from an EMBL/GenBank/DDBJ whole genome shotgun (WGS) entry which is preliminary data.</text>
</comment>
<gene>
    <name evidence="2" type="ORF">L497_1250</name>
</gene>
<organism evidence="2 3">
    <name type="scientific">Bordetella holmesii CDC-H585-BH</name>
    <dbReference type="NCBI Taxonomy" id="1331206"/>
    <lineage>
        <taxon>Bacteria</taxon>
        <taxon>Pseudomonadati</taxon>
        <taxon>Pseudomonadota</taxon>
        <taxon>Betaproteobacteria</taxon>
        <taxon>Burkholderiales</taxon>
        <taxon>Alcaligenaceae</taxon>
        <taxon>Bordetella</taxon>
    </lineage>
</organism>
<comment type="similarity">
    <text evidence="1">Belongs to the type III secretion exporter family.</text>
</comment>
<dbReference type="PATRIC" id="fig|1331206.3.peg.3132"/>
<dbReference type="PANTHER" id="PTHR30531">
    <property type="entry name" value="FLAGELLAR BIOSYNTHETIC PROTEIN FLHB"/>
    <property type="match status" value="1"/>
</dbReference>
<dbReference type="AlphaFoldDB" id="A0A158M1K2"/>
<dbReference type="RefSeq" id="WP_005013958.1">
    <property type="nucleotide sequence ID" value="NZ_JFZZ01000130.1"/>
</dbReference>
<dbReference type="SUPFAM" id="SSF160544">
    <property type="entry name" value="EscU C-terminal domain-like"/>
    <property type="match status" value="1"/>
</dbReference>
<sequence>MTQPEDSSRTASVALRYDENDGAPRVVAKGYGQLADTIVRTAKEHGLYVHESPELVGLLMQVDLDSHIPPQLYTAVAELLAWLYRLEARELPATAASHSHA</sequence>
<dbReference type="InterPro" id="IPR006135">
    <property type="entry name" value="T3SS_substrate_exporter"/>
</dbReference>
<accession>A0A158M1K2</accession>
<evidence type="ECO:0000313" key="2">
    <source>
        <dbReference type="EMBL" id="KAK87787.1"/>
    </source>
</evidence>
<name>A0A158M1K2_9BORD</name>
<evidence type="ECO:0000256" key="1">
    <source>
        <dbReference type="ARBA" id="ARBA00010690"/>
    </source>
</evidence>